<reference evidence="4" key="4">
    <citation type="submission" date="2017-10" db="EMBL/GenBank/DDBJ databases">
        <authorList>
            <person name="Frank J."/>
        </authorList>
    </citation>
    <scope>NUCLEOTIDE SEQUENCE [LARGE SCALE GENOMIC DNA]</scope>
</reference>
<gene>
    <name evidence="3" type="ORF">KSMBR1_1610</name>
    <name evidence="2" type="ORF">kustd1860</name>
</gene>
<dbReference type="EMBL" id="LT934425">
    <property type="protein sequence ID" value="SOH04109.1"/>
    <property type="molecule type" value="Genomic_DNA"/>
</dbReference>
<protein>
    <recommendedName>
        <fullName evidence="1">DUF5615 domain-containing protein</fullName>
    </recommendedName>
</protein>
<dbReference type="InterPro" id="IPR041049">
    <property type="entry name" value="DUF5615"/>
</dbReference>
<dbReference type="OrthoDB" id="9806751at2"/>
<dbReference type="KEGG" id="kst:KSMBR1_1610"/>
<dbReference type="RefSeq" id="WP_099324843.1">
    <property type="nucleotide sequence ID" value="NZ_LT934425.1"/>
</dbReference>
<evidence type="ECO:0000313" key="3">
    <source>
        <dbReference type="EMBL" id="SOH04109.1"/>
    </source>
</evidence>
<evidence type="ECO:0000313" key="4">
    <source>
        <dbReference type="Proteomes" id="UP000221734"/>
    </source>
</evidence>
<evidence type="ECO:0000313" key="2">
    <source>
        <dbReference type="EMBL" id="CAJ72605.1"/>
    </source>
</evidence>
<dbReference type="AlphaFoldDB" id="Q1PZV1"/>
<dbReference type="EMBL" id="CT573072">
    <property type="protein sequence ID" value="CAJ72605.1"/>
    <property type="molecule type" value="Genomic_DNA"/>
</dbReference>
<proteinExistence type="predicted"/>
<accession>Q1PZV1</accession>
<dbReference type="Proteomes" id="UP000221734">
    <property type="component" value="Chromosome Kuenenia_stuttgartiensis_MBR1"/>
</dbReference>
<reference evidence="2" key="1">
    <citation type="journal article" date="2006" name="Nature">
        <title>Deciphering the evolution and metabolism of an anammox bacterium from a community genome.</title>
        <authorList>
            <person name="Strous M."/>
            <person name="Pelletier E."/>
            <person name="Mangenot S."/>
            <person name="Rattei T."/>
            <person name="Lehner A."/>
            <person name="Taylor M.W."/>
            <person name="Horn M."/>
            <person name="Daims H."/>
            <person name="Bartol-Mavel D."/>
            <person name="Wincker P."/>
            <person name="Barbe V."/>
            <person name="Fonknechten N."/>
            <person name="Vallenet D."/>
            <person name="Segurens B."/>
            <person name="Schenowitz-Truong C."/>
            <person name="Medigue C."/>
            <person name="Collingro A."/>
            <person name="Snel B."/>
            <person name="Dutilh B.E."/>
            <person name="OpDenCamp H.J.M."/>
            <person name="vanDerDrift C."/>
            <person name="Cirpus I."/>
            <person name="vanDePas-Schoonen K.T."/>
            <person name="Harhangi H.R."/>
            <person name="vanNiftrik L."/>
            <person name="Schmid M."/>
            <person name="Keltjens J."/>
            <person name="vanDeVossenberg J."/>
            <person name="Kartal B."/>
            <person name="Meier H."/>
            <person name="Frishman D."/>
            <person name="Huynen M.A."/>
            <person name="Mewes H."/>
            <person name="Weissenbach J."/>
            <person name="Jetten M.S.M."/>
            <person name="Wagner M."/>
            <person name="LePaslier D."/>
        </authorList>
    </citation>
    <scope>NUCLEOTIDE SEQUENCE</scope>
</reference>
<sequence>MDFLANENFPGVSIRILRGNGHNVASVIEDTPGLKDFNVLKRAYEENRIILTFDKDYGELIYKYRSVTPVGVVYFRLDPFTPEEPAQILLDILRSGRLQILHKFTVVERRCIRQRTLH</sequence>
<organism evidence="2">
    <name type="scientific">Kuenenia stuttgartiensis</name>
    <dbReference type="NCBI Taxonomy" id="174633"/>
    <lineage>
        <taxon>Bacteria</taxon>
        <taxon>Pseudomonadati</taxon>
        <taxon>Planctomycetota</taxon>
        <taxon>Candidatus Brocadiia</taxon>
        <taxon>Candidatus Brocadiales</taxon>
        <taxon>Candidatus Brocadiaceae</taxon>
        <taxon>Candidatus Kuenenia</taxon>
    </lineage>
</organism>
<reference evidence="3" key="3">
    <citation type="submission" date="2017-10" db="EMBL/GenBank/DDBJ databases">
        <authorList>
            <person name="Banno H."/>
            <person name="Chua N.-H."/>
        </authorList>
    </citation>
    <scope>NUCLEOTIDE SEQUENCE [LARGE SCALE GENOMIC DNA]</scope>
    <source>
        <strain evidence="3">Kuenenia_mbr1_ru-nijmegen</strain>
    </source>
</reference>
<dbReference type="Pfam" id="PF18480">
    <property type="entry name" value="DUF5615"/>
    <property type="match status" value="1"/>
</dbReference>
<feature type="domain" description="DUF5615" evidence="1">
    <location>
        <begin position="1"/>
        <end position="109"/>
    </location>
</feature>
<reference evidence="2" key="2">
    <citation type="submission" date="2006-01" db="EMBL/GenBank/DDBJ databases">
        <authorList>
            <person name="Genoscope"/>
        </authorList>
    </citation>
    <scope>NUCLEOTIDE SEQUENCE</scope>
</reference>
<name>Q1PZV1_KUEST</name>
<evidence type="ECO:0000259" key="1">
    <source>
        <dbReference type="Pfam" id="PF18480"/>
    </source>
</evidence>
<keyword evidence="4" id="KW-1185">Reference proteome</keyword>